<evidence type="ECO:0000256" key="1">
    <source>
        <dbReference type="SAM" id="MobiDB-lite"/>
    </source>
</evidence>
<feature type="compositionally biased region" description="Acidic residues" evidence="1">
    <location>
        <begin position="27"/>
        <end position="46"/>
    </location>
</feature>
<dbReference type="Proteomes" id="UP000024837">
    <property type="component" value="Unassembled WGS sequence"/>
</dbReference>
<keyword evidence="3" id="KW-1185">Reference proteome</keyword>
<protein>
    <submittedName>
        <fullName evidence="2">Uncharacterized protein</fullName>
    </submittedName>
</protein>
<feature type="region of interest" description="Disordered" evidence="1">
    <location>
        <begin position="1"/>
        <end position="20"/>
    </location>
</feature>
<dbReference type="AlphaFoldDB" id="W7IAF0"/>
<evidence type="ECO:0000313" key="3">
    <source>
        <dbReference type="Proteomes" id="UP000024837"/>
    </source>
</evidence>
<feature type="compositionally biased region" description="Low complexity" evidence="1">
    <location>
        <begin position="58"/>
        <end position="71"/>
    </location>
</feature>
<proteinExistence type="predicted"/>
<accession>W7IAF0</accession>
<dbReference type="EMBL" id="KI966422">
    <property type="protein sequence ID" value="EWC46015.1"/>
    <property type="molecule type" value="Genomic_DNA"/>
</dbReference>
<name>W7IAF0_9PEZI</name>
<gene>
    <name evidence="2" type="ORF">DRE_04808</name>
</gene>
<feature type="region of interest" description="Disordered" evidence="1">
    <location>
        <begin position="25"/>
        <end position="85"/>
    </location>
</feature>
<sequence>MYTYTPNPRLNLEAEEPQHRFELVIFDGEDDEDERTDDGMETEYTEDGEKICGSEPESPSGSAFSTPSSSDDGGESGGGEQSRPSFFSRLMGAARSALTASADFLQRSRDFVVDRFRMSRDFVVDCFQVLKDCVVDISRHLIYELEAAMSTVKHALAHMFCDSKGKWD</sequence>
<dbReference type="HOGENOM" id="CLU_1586445_0_0_1"/>
<evidence type="ECO:0000313" key="2">
    <source>
        <dbReference type="EMBL" id="EWC46015.1"/>
    </source>
</evidence>
<organism evidence="2 3">
    <name type="scientific">Drechslerella stenobrocha 248</name>
    <dbReference type="NCBI Taxonomy" id="1043628"/>
    <lineage>
        <taxon>Eukaryota</taxon>
        <taxon>Fungi</taxon>
        <taxon>Dikarya</taxon>
        <taxon>Ascomycota</taxon>
        <taxon>Pezizomycotina</taxon>
        <taxon>Orbiliomycetes</taxon>
        <taxon>Orbiliales</taxon>
        <taxon>Orbiliaceae</taxon>
        <taxon>Drechslerella</taxon>
    </lineage>
</organism>
<reference evidence="2 3" key="1">
    <citation type="submission" date="2013-05" db="EMBL/GenBank/DDBJ databases">
        <title>Drechslerella stenobrocha genome reveals carnivorous origination and mechanical trapping mechanism of predatory fungi.</title>
        <authorList>
            <person name="Liu X."/>
            <person name="Zhang W."/>
            <person name="Liu K."/>
        </authorList>
    </citation>
    <scope>NUCLEOTIDE SEQUENCE [LARGE SCALE GENOMIC DNA]</scope>
    <source>
        <strain evidence="2 3">248</strain>
    </source>
</reference>